<dbReference type="GO" id="GO:0005829">
    <property type="term" value="C:cytosol"/>
    <property type="evidence" value="ECO:0007669"/>
    <property type="project" value="TreeGrafter"/>
</dbReference>
<dbReference type="GO" id="GO:0006096">
    <property type="term" value="P:glycolytic process"/>
    <property type="evidence" value="ECO:0007669"/>
    <property type="project" value="UniProtKB-KW"/>
</dbReference>
<evidence type="ECO:0000313" key="4">
    <source>
        <dbReference type="EMBL" id="NBR93427.1"/>
    </source>
</evidence>
<dbReference type="InterPro" id="IPR001672">
    <property type="entry name" value="G6P_Isomerase"/>
</dbReference>
<reference evidence="4" key="1">
    <citation type="submission" date="2018-10" db="EMBL/GenBank/DDBJ databases">
        <title>Iterative Subtractive Binning of Freshwater Chronoseries Metagenomes Recovers Nearly Complete Genomes from over Four Hundred Novel Species.</title>
        <authorList>
            <person name="Rodriguez-R L.M."/>
            <person name="Tsementzi D."/>
            <person name="Luo C."/>
            <person name="Konstantinidis K.T."/>
        </authorList>
    </citation>
    <scope>NUCLEOTIDE SEQUENCE</scope>
    <source>
        <strain evidence="4">WB5_2A_028</strain>
    </source>
</reference>
<dbReference type="GO" id="GO:0048029">
    <property type="term" value="F:monosaccharide binding"/>
    <property type="evidence" value="ECO:0007669"/>
    <property type="project" value="TreeGrafter"/>
</dbReference>
<dbReference type="GO" id="GO:0004347">
    <property type="term" value="F:glucose-6-phosphate isomerase activity"/>
    <property type="evidence" value="ECO:0007669"/>
    <property type="project" value="InterPro"/>
</dbReference>
<dbReference type="SUPFAM" id="SSF53697">
    <property type="entry name" value="SIS domain"/>
    <property type="match status" value="1"/>
</dbReference>
<dbReference type="GO" id="GO:0006094">
    <property type="term" value="P:gluconeogenesis"/>
    <property type="evidence" value="ECO:0007669"/>
    <property type="project" value="UniProtKB-KW"/>
</dbReference>
<dbReference type="Pfam" id="PF00342">
    <property type="entry name" value="PGI"/>
    <property type="match status" value="1"/>
</dbReference>
<dbReference type="InterPro" id="IPR046348">
    <property type="entry name" value="SIS_dom_sf"/>
</dbReference>
<keyword evidence="2" id="KW-0324">Glycolysis</keyword>
<dbReference type="PANTHER" id="PTHR11469:SF1">
    <property type="entry name" value="GLUCOSE-6-PHOSPHATE ISOMERASE"/>
    <property type="match status" value="1"/>
</dbReference>
<dbReference type="PANTHER" id="PTHR11469">
    <property type="entry name" value="GLUCOSE-6-PHOSPHATE ISOMERASE"/>
    <property type="match status" value="1"/>
</dbReference>
<accession>A0A965GD04</accession>
<dbReference type="GO" id="GO:0051156">
    <property type="term" value="P:glucose 6-phosphate metabolic process"/>
    <property type="evidence" value="ECO:0007669"/>
    <property type="project" value="TreeGrafter"/>
</dbReference>
<dbReference type="Gene3D" id="3.40.50.10490">
    <property type="entry name" value="Glucose-6-phosphate isomerase like protein, domain 1"/>
    <property type="match status" value="3"/>
</dbReference>
<keyword evidence="1" id="KW-0312">Gluconeogenesis</keyword>
<evidence type="ECO:0000256" key="3">
    <source>
        <dbReference type="ARBA" id="ARBA00023235"/>
    </source>
</evidence>
<keyword evidence="3 4" id="KW-0413">Isomerase</keyword>
<sequence>MTLSLNDASKRLAEKDETLWGSAARATARERLGWIDLPENSRHLLPALDALAAWARSNHLTRIVLSGMGGSSLAPEVIAIQNNRELILLDSTHPVDVRNALDPDPSQTIFVISSKSGQTIETLSHLKAIVKRIHDATLPLSDHVVVISDPGSPLEDWASEHGVRFFGGDAHVGGRFSALSIFGLLPSALLGIDCAELLDDGADMKAEIINAHNSGSTNPAIVLAKEILAHQPFLQLPVNPLSDWIEQLIAESTGKDGIGITPIVSAHFNAMSAPAVADSFKAPLGGSFYLWEWTTALLGAALGVNAFDQPNVSSAKEATNNALAALISHSKVESSEVSAIDSAVEATHAVSKILKKLGKDRNHYLALLAFTPMRDSSARAQIDEFRETLERALPERISLGFGPRYLHSTGQCHKGGPDNGTFIILTINSDGDYVIPDEPYTFNQLRTAQALGDFAALREAGRDAIYINLHWSELAKVTQSLREAF</sequence>
<comment type="caution">
    <text evidence="4">The sequence shown here is derived from an EMBL/GenBank/DDBJ whole genome shotgun (WGS) entry which is preliminary data.</text>
</comment>
<proteinExistence type="predicted"/>
<dbReference type="PROSITE" id="PS51463">
    <property type="entry name" value="P_GLUCOSE_ISOMERASE_3"/>
    <property type="match status" value="1"/>
</dbReference>
<organism evidence="4 5">
    <name type="scientific">Candidatus Fonsibacter lacus</name>
    <dbReference type="NCBI Taxonomy" id="2576439"/>
    <lineage>
        <taxon>Bacteria</taxon>
        <taxon>Pseudomonadati</taxon>
        <taxon>Pseudomonadota</taxon>
        <taxon>Alphaproteobacteria</taxon>
        <taxon>Candidatus Pelagibacterales</taxon>
        <taxon>Candidatus Pelagibacterales incertae sedis</taxon>
        <taxon>Candidatus Fonsibacter</taxon>
    </lineage>
</organism>
<protein>
    <submittedName>
        <fullName evidence="4">Glucose-6-phosphate isomerase</fullName>
    </submittedName>
</protein>
<dbReference type="EMBL" id="RFXN01000005">
    <property type="protein sequence ID" value="NBR93427.1"/>
    <property type="molecule type" value="Genomic_DNA"/>
</dbReference>
<evidence type="ECO:0000256" key="1">
    <source>
        <dbReference type="ARBA" id="ARBA00022432"/>
    </source>
</evidence>
<dbReference type="AlphaFoldDB" id="A0A965GD04"/>
<dbReference type="GO" id="GO:0097367">
    <property type="term" value="F:carbohydrate derivative binding"/>
    <property type="evidence" value="ECO:0007669"/>
    <property type="project" value="InterPro"/>
</dbReference>
<evidence type="ECO:0000256" key="2">
    <source>
        <dbReference type="ARBA" id="ARBA00023152"/>
    </source>
</evidence>
<evidence type="ECO:0000313" key="5">
    <source>
        <dbReference type="Proteomes" id="UP000740727"/>
    </source>
</evidence>
<name>A0A965GD04_9PROT</name>
<dbReference type="Proteomes" id="UP000740727">
    <property type="component" value="Unassembled WGS sequence"/>
</dbReference>
<gene>
    <name evidence="4" type="ORF">EBT44_00965</name>
</gene>